<evidence type="ECO:0000313" key="8">
    <source>
        <dbReference type="EMBL" id="MFA9479634.1"/>
    </source>
</evidence>
<dbReference type="SUPFAM" id="SSF55486">
    <property type="entry name" value="Metalloproteases ('zincins'), catalytic domain"/>
    <property type="match status" value="1"/>
</dbReference>
<evidence type="ECO:0000256" key="1">
    <source>
        <dbReference type="ARBA" id="ARBA00022670"/>
    </source>
</evidence>
<dbReference type="EC" id="3.4.-.-" evidence="8"/>
<protein>
    <submittedName>
        <fullName evidence="8">M3 family oligoendopeptidase</fullName>
        <ecNumber evidence="8">3.4.-.-</ecNumber>
    </submittedName>
</protein>
<comment type="similarity">
    <text evidence="6">Belongs to the peptidase M3 family.</text>
</comment>
<evidence type="ECO:0000256" key="4">
    <source>
        <dbReference type="ARBA" id="ARBA00022833"/>
    </source>
</evidence>
<evidence type="ECO:0000256" key="3">
    <source>
        <dbReference type="ARBA" id="ARBA00022801"/>
    </source>
</evidence>
<evidence type="ECO:0000256" key="2">
    <source>
        <dbReference type="ARBA" id="ARBA00022723"/>
    </source>
</evidence>
<dbReference type="Gene3D" id="1.10.1370.30">
    <property type="match status" value="1"/>
</dbReference>
<evidence type="ECO:0000256" key="5">
    <source>
        <dbReference type="ARBA" id="ARBA00023049"/>
    </source>
</evidence>
<proteinExistence type="inferred from homology"/>
<evidence type="ECO:0000313" key="9">
    <source>
        <dbReference type="Proteomes" id="UP001575105"/>
    </source>
</evidence>
<keyword evidence="1 6" id="KW-0645">Protease</keyword>
<dbReference type="InterPro" id="IPR011976">
    <property type="entry name" value="Pept_M3B_oligopep-rel"/>
</dbReference>
<organism evidence="8 9">
    <name type="scientific">Natronomicrosphaera hydrolytica</name>
    <dbReference type="NCBI Taxonomy" id="3242702"/>
    <lineage>
        <taxon>Bacteria</taxon>
        <taxon>Pseudomonadati</taxon>
        <taxon>Planctomycetota</taxon>
        <taxon>Phycisphaerae</taxon>
        <taxon>Phycisphaerales</taxon>
        <taxon>Phycisphaeraceae</taxon>
        <taxon>Natronomicrosphaera</taxon>
    </lineage>
</organism>
<dbReference type="Pfam" id="PF01432">
    <property type="entry name" value="Peptidase_M3"/>
    <property type="match status" value="1"/>
</dbReference>
<dbReference type="InterPro" id="IPR045090">
    <property type="entry name" value="Pept_M3A_M3B"/>
</dbReference>
<dbReference type="NCBIfam" id="TIGR02289">
    <property type="entry name" value="M3_not_pepF"/>
    <property type="match status" value="1"/>
</dbReference>
<keyword evidence="5 6" id="KW-0482">Metalloprotease</keyword>
<accession>A0ABV4UAM4</accession>
<dbReference type="RefSeq" id="WP_425346559.1">
    <property type="nucleotide sequence ID" value="NZ_JBGUBD010000010.1"/>
</dbReference>
<dbReference type="Proteomes" id="UP001575105">
    <property type="component" value="Unassembled WGS sequence"/>
</dbReference>
<keyword evidence="9" id="KW-1185">Reference proteome</keyword>
<evidence type="ECO:0000256" key="6">
    <source>
        <dbReference type="RuleBase" id="RU003435"/>
    </source>
</evidence>
<dbReference type="PANTHER" id="PTHR11804">
    <property type="entry name" value="PROTEASE M3 THIMET OLIGOPEPTIDASE-RELATED"/>
    <property type="match status" value="1"/>
</dbReference>
<keyword evidence="4 6" id="KW-0862">Zinc</keyword>
<comment type="cofactor">
    <cofactor evidence="6">
        <name>Zn(2+)</name>
        <dbReference type="ChEBI" id="CHEBI:29105"/>
    </cofactor>
    <text evidence="6">Binds 1 zinc ion.</text>
</comment>
<keyword evidence="3 6" id="KW-0378">Hydrolase</keyword>
<dbReference type="PANTHER" id="PTHR11804:SF48">
    <property type="entry name" value="PUTATIVE-RELATED"/>
    <property type="match status" value="1"/>
</dbReference>
<name>A0ABV4UAM4_9BACT</name>
<dbReference type="GO" id="GO:0016787">
    <property type="term" value="F:hydrolase activity"/>
    <property type="evidence" value="ECO:0007669"/>
    <property type="project" value="UniProtKB-KW"/>
</dbReference>
<sequence>MAKTTTTRRFVPADVDLSDWSQLEPLFDALRDRQMDSPDAVEQWLADLSELMAAVSEYGARRRIDQACHTDDPEIEKAFLQYVEQIAPKLRPAFFELQKKLLDSPGHKALEGPRYAVMLREWQADVELFRPANVPLETEVTKLVSSYDKLIGAMEVDFQGKKRTLQQLAKFLEEPDRAVREQVWTLSANRRLEDRDAIESTFDKLLDLRQQIATNADKADYREYTWQARARFDYSPEDCLAFADAIEQVCMPLVRELDEQRKAKLGVDSLRPWDMAVDVAGRAPLSPFDADDPSELVRRAGEVFGRVSPTLAEEFGRLSFERNLDLESRRGKRAGGFQSALEESGEPFIFMNAAGVQRDVETLLHEGGHAFHFLWSWRAEPLVFLRHAPLEFCEVASMAMELMGSHHLDVFYADAESQARAQRNMLEGIVRFFPWMATIDSFQHWLYTNPGHTADERREHWLSLMARFTSPVVDWSGFEQARAHLWHRQLHLFHHPFYYIEYGIAQLGALQLWARFKQDREQALQSYQSALTLGGTRPLPQLFEAAGLRFDFTRDTLEPLMQELWGQLDALPERG</sequence>
<dbReference type="EMBL" id="JBGUBD010000010">
    <property type="protein sequence ID" value="MFA9479634.1"/>
    <property type="molecule type" value="Genomic_DNA"/>
</dbReference>
<keyword evidence="2 6" id="KW-0479">Metal-binding</keyword>
<gene>
    <name evidence="8" type="ORF">ACERK3_15200</name>
</gene>
<feature type="domain" description="Peptidase M3A/M3B catalytic" evidence="7">
    <location>
        <begin position="172"/>
        <end position="558"/>
    </location>
</feature>
<reference evidence="8 9" key="1">
    <citation type="submission" date="2024-08" db="EMBL/GenBank/DDBJ databases">
        <title>Whole-genome sequencing of halo(alkali)philic microorganisms from hypersaline lakes.</title>
        <authorList>
            <person name="Sorokin D.Y."/>
            <person name="Merkel A.Y."/>
            <person name="Messina E."/>
            <person name="Yakimov M."/>
        </authorList>
    </citation>
    <scope>NUCLEOTIDE SEQUENCE [LARGE SCALE GENOMIC DNA]</scope>
    <source>
        <strain evidence="8 9">AB-hyl4</strain>
    </source>
</reference>
<dbReference type="InterPro" id="IPR001567">
    <property type="entry name" value="Pept_M3A_M3B_dom"/>
</dbReference>
<evidence type="ECO:0000259" key="7">
    <source>
        <dbReference type="Pfam" id="PF01432"/>
    </source>
</evidence>
<comment type="caution">
    <text evidence="8">The sequence shown here is derived from an EMBL/GenBank/DDBJ whole genome shotgun (WGS) entry which is preliminary data.</text>
</comment>
<dbReference type="CDD" id="cd09606">
    <property type="entry name" value="M3B_PepF"/>
    <property type="match status" value="1"/>
</dbReference>